<proteinExistence type="predicted"/>
<feature type="compositionally biased region" description="Polar residues" evidence="1">
    <location>
        <begin position="220"/>
        <end position="236"/>
    </location>
</feature>
<evidence type="ECO:0000313" key="2">
    <source>
        <dbReference type="EMBL" id="PSB26197.1"/>
    </source>
</evidence>
<keyword evidence="3" id="KW-1185">Reference proteome</keyword>
<comment type="caution">
    <text evidence="2">The sequence shown here is derived from an EMBL/GenBank/DDBJ whole genome shotgun (WGS) entry which is preliminary data.</text>
</comment>
<accession>A0A2T1E0C3</accession>
<protein>
    <submittedName>
        <fullName evidence="2">Uncharacterized protein</fullName>
    </submittedName>
</protein>
<organism evidence="2 3">
    <name type="scientific">Stenomitos frigidus ULC18</name>
    <dbReference type="NCBI Taxonomy" id="2107698"/>
    <lineage>
        <taxon>Bacteria</taxon>
        <taxon>Bacillati</taxon>
        <taxon>Cyanobacteriota</taxon>
        <taxon>Cyanophyceae</taxon>
        <taxon>Leptolyngbyales</taxon>
        <taxon>Leptolyngbyaceae</taxon>
        <taxon>Stenomitos</taxon>
    </lineage>
</organism>
<reference evidence="2 3" key="2">
    <citation type="submission" date="2018-03" db="EMBL/GenBank/DDBJ databases">
        <title>The ancient ancestry and fast evolution of plastids.</title>
        <authorList>
            <person name="Moore K.R."/>
            <person name="Magnabosco C."/>
            <person name="Momper L."/>
            <person name="Gold D.A."/>
            <person name="Bosak T."/>
            <person name="Fournier G.P."/>
        </authorList>
    </citation>
    <scope>NUCLEOTIDE SEQUENCE [LARGE SCALE GENOMIC DNA]</scope>
    <source>
        <strain evidence="2 3">ULC18</strain>
    </source>
</reference>
<gene>
    <name evidence="2" type="ORF">C7B82_20470</name>
</gene>
<feature type="region of interest" description="Disordered" evidence="1">
    <location>
        <begin position="183"/>
        <end position="263"/>
    </location>
</feature>
<evidence type="ECO:0000256" key="1">
    <source>
        <dbReference type="SAM" id="MobiDB-lite"/>
    </source>
</evidence>
<dbReference type="RefSeq" id="WP_106258161.1">
    <property type="nucleotide sequence ID" value="NZ_CAWNSW010000045.1"/>
</dbReference>
<dbReference type="OrthoDB" id="582450at2"/>
<dbReference type="AlphaFoldDB" id="A0A2T1E0C3"/>
<name>A0A2T1E0C3_9CYAN</name>
<dbReference type="EMBL" id="PVWK01000111">
    <property type="protein sequence ID" value="PSB26197.1"/>
    <property type="molecule type" value="Genomic_DNA"/>
</dbReference>
<sequence length="263" mass="28133">MSGALPQERAVTIGGSGLDHTQQRSLIDLIDQQEKRRKHVTNDTIRELADGVKAAQKSVETQIDLFGTSEVEQNNAIERASLQAEVKKKLSRAKNLFGTVSSSRAASELEQAGNKIDVDTSHQISKDAELALKVFDQLKNQTGPVSDAINRATERIASGEDRRKVTNDLHQEILTTIPAVLGLSRQGSSSERSETASVSPALPPAGADELRSEPIASSGPAVQTAGSRGRSRSGQLTAIARTSGIPTQQLVQAARRLKEKAQA</sequence>
<evidence type="ECO:0000313" key="3">
    <source>
        <dbReference type="Proteomes" id="UP000239576"/>
    </source>
</evidence>
<reference evidence="3" key="1">
    <citation type="submission" date="2018-02" db="EMBL/GenBank/DDBJ databases">
        <authorList>
            <person name="Moore K."/>
            <person name="Momper L."/>
        </authorList>
    </citation>
    <scope>NUCLEOTIDE SEQUENCE [LARGE SCALE GENOMIC DNA]</scope>
    <source>
        <strain evidence="3">ULC18</strain>
    </source>
</reference>
<dbReference type="Proteomes" id="UP000239576">
    <property type="component" value="Unassembled WGS sequence"/>
</dbReference>